<reference evidence="2 3" key="1">
    <citation type="submission" date="2021-01" db="EMBL/GenBank/DDBJ databases">
        <title>011410 draft genome.</title>
        <authorList>
            <person name="Lang L."/>
        </authorList>
    </citation>
    <scope>NUCLEOTIDE SEQUENCE [LARGE SCALE GENOMIC DNA]</scope>
    <source>
        <strain evidence="2 3">KCTC 42845</strain>
    </source>
</reference>
<evidence type="ECO:0000313" key="3">
    <source>
        <dbReference type="Proteomes" id="UP000644749"/>
    </source>
</evidence>
<dbReference type="Proteomes" id="UP000644749">
    <property type="component" value="Unassembled WGS sequence"/>
</dbReference>
<name>A0ABS1S5K2_9RHOB</name>
<dbReference type="InterPro" id="IPR003346">
    <property type="entry name" value="Transposase_20"/>
</dbReference>
<evidence type="ECO:0000313" key="2">
    <source>
        <dbReference type="EMBL" id="MBL3674003.1"/>
    </source>
</evidence>
<evidence type="ECO:0000259" key="1">
    <source>
        <dbReference type="Pfam" id="PF02371"/>
    </source>
</evidence>
<sequence length="78" mass="8612">MAVRDSSTLRLQLSESRTGDMDLFAPERLASYVGLTSQTRQSGNHRAAHNHVPDQGNIAARTALIKAARVPTPRWQTK</sequence>
<keyword evidence="3" id="KW-1185">Reference proteome</keyword>
<organism evidence="2 3">
    <name type="scientific">Paracoccus aerius</name>
    <dbReference type="NCBI Taxonomy" id="1915382"/>
    <lineage>
        <taxon>Bacteria</taxon>
        <taxon>Pseudomonadati</taxon>
        <taxon>Pseudomonadota</taxon>
        <taxon>Alphaproteobacteria</taxon>
        <taxon>Rhodobacterales</taxon>
        <taxon>Paracoccaceae</taxon>
        <taxon>Paracoccus</taxon>
    </lineage>
</organism>
<feature type="domain" description="Transposase IS116/IS110/IS902 C-terminal" evidence="1">
    <location>
        <begin position="18"/>
        <end position="75"/>
    </location>
</feature>
<protein>
    <submittedName>
        <fullName evidence="2">Transposase</fullName>
    </submittedName>
</protein>
<proteinExistence type="predicted"/>
<accession>A0ABS1S5K2</accession>
<comment type="caution">
    <text evidence="2">The sequence shown here is derived from an EMBL/GenBank/DDBJ whole genome shotgun (WGS) entry which is preliminary data.</text>
</comment>
<dbReference type="Pfam" id="PF02371">
    <property type="entry name" value="Transposase_20"/>
    <property type="match status" value="1"/>
</dbReference>
<gene>
    <name evidence="2" type="ORF">JL111_10950</name>
</gene>
<dbReference type="EMBL" id="JAESHT010000008">
    <property type="protein sequence ID" value="MBL3674003.1"/>
    <property type="molecule type" value="Genomic_DNA"/>
</dbReference>